<keyword evidence="3" id="KW-1185">Reference proteome</keyword>
<dbReference type="InterPro" id="IPR011009">
    <property type="entry name" value="Kinase-like_dom_sf"/>
</dbReference>
<protein>
    <submittedName>
        <fullName evidence="2">Protein kinase-like protein</fullName>
    </submittedName>
</protein>
<evidence type="ECO:0000313" key="2">
    <source>
        <dbReference type="EMBL" id="TWI79555.1"/>
    </source>
</evidence>
<dbReference type="GO" id="GO:0005524">
    <property type="term" value="F:ATP binding"/>
    <property type="evidence" value="ECO:0007669"/>
    <property type="project" value="InterPro"/>
</dbReference>
<dbReference type="Gene3D" id="1.10.510.10">
    <property type="entry name" value="Transferase(Phosphotransferase) domain 1"/>
    <property type="match status" value="1"/>
</dbReference>
<dbReference type="PROSITE" id="PS50011">
    <property type="entry name" value="PROTEIN_KINASE_DOM"/>
    <property type="match status" value="1"/>
</dbReference>
<gene>
    <name evidence="2" type="ORF">JM93_04326</name>
</gene>
<name>A0A562SE25_9HYPH</name>
<dbReference type="PANTHER" id="PTHR24348">
    <property type="entry name" value="SERINE/THREONINE-PROTEIN KINASE UNC-51-RELATED"/>
    <property type="match status" value="1"/>
</dbReference>
<dbReference type="GO" id="GO:0004674">
    <property type="term" value="F:protein serine/threonine kinase activity"/>
    <property type="evidence" value="ECO:0007669"/>
    <property type="project" value="InterPro"/>
</dbReference>
<dbReference type="Gene3D" id="3.30.200.20">
    <property type="entry name" value="Phosphorylase Kinase, domain 1"/>
    <property type="match status" value="1"/>
</dbReference>
<comment type="caution">
    <text evidence="2">The sequence shown here is derived from an EMBL/GenBank/DDBJ whole genome shotgun (WGS) entry which is preliminary data.</text>
</comment>
<dbReference type="GO" id="GO:0005737">
    <property type="term" value="C:cytoplasm"/>
    <property type="evidence" value="ECO:0007669"/>
    <property type="project" value="TreeGrafter"/>
</dbReference>
<dbReference type="InterPro" id="IPR008271">
    <property type="entry name" value="Ser/Thr_kinase_AS"/>
</dbReference>
<dbReference type="PROSITE" id="PS00108">
    <property type="entry name" value="PROTEIN_KINASE_ST"/>
    <property type="match status" value="1"/>
</dbReference>
<evidence type="ECO:0000259" key="1">
    <source>
        <dbReference type="PROSITE" id="PS50011"/>
    </source>
</evidence>
<dbReference type="Pfam" id="PF00069">
    <property type="entry name" value="Pkinase"/>
    <property type="match status" value="1"/>
</dbReference>
<feature type="domain" description="Protein kinase" evidence="1">
    <location>
        <begin position="35"/>
        <end position="302"/>
    </location>
</feature>
<keyword evidence="2" id="KW-0418">Kinase</keyword>
<dbReference type="OrthoDB" id="9801841at2"/>
<dbReference type="SUPFAM" id="SSF56112">
    <property type="entry name" value="Protein kinase-like (PK-like)"/>
    <property type="match status" value="1"/>
</dbReference>
<reference evidence="2 3" key="1">
    <citation type="submission" date="2019-07" db="EMBL/GenBank/DDBJ databases">
        <title>Genomic Encyclopedia of Archaeal and Bacterial Type Strains, Phase II (KMG-II): from individual species to whole genera.</title>
        <authorList>
            <person name="Goeker M."/>
        </authorList>
    </citation>
    <scope>NUCLEOTIDE SEQUENCE [LARGE SCALE GENOMIC DNA]</scope>
    <source>
        <strain evidence="2 3">ATCC BAA-252</strain>
    </source>
</reference>
<keyword evidence="2" id="KW-0808">Transferase</keyword>
<dbReference type="Proteomes" id="UP000320593">
    <property type="component" value="Unassembled WGS sequence"/>
</dbReference>
<sequence length="321" mass="35309">MALKIDPRAYGFHPEKCTGLPDGPPSPGWVLKSRFLLLKEIGSGGQSQVFKAMDLVARKAGLSTAIVAIKLMVAGEDVDPDFISLMHREARRLRDLVHPNIVRVYDMDRTGPVHFMVMEFLEGRTLSALLRESPERKLPPNHVERLVQDIGSALSFAHGKGIVHSDLKPGNIFLESSGAVKLIDFNIACPIARSIRTSEEDTLRILIRTGAITPAYASPQRLQGAEPCEADDVFSFALLTYLMLAGVRPFGPKNALEALEANATPGRINSVNDAQWRTICSGLALNDHDRTTTVREFVDGFSSANKQSLGRAWLPSWFRPV</sequence>
<dbReference type="InterPro" id="IPR000719">
    <property type="entry name" value="Prot_kinase_dom"/>
</dbReference>
<dbReference type="RefSeq" id="WP_145347588.1">
    <property type="nucleotide sequence ID" value="NZ_SMLY01000058.1"/>
</dbReference>
<dbReference type="EMBL" id="VLLF01000014">
    <property type="protein sequence ID" value="TWI79555.1"/>
    <property type="molecule type" value="Genomic_DNA"/>
</dbReference>
<proteinExistence type="predicted"/>
<dbReference type="InterPro" id="IPR045269">
    <property type="entry name" value="Atg1-like"/>
</dbReference>
<dbReference type="SMART" id="SM00220">
    <property type="entry name" value="S_TKc"/>
    <property type="match status" value="1"/>
</dbReference>
<dbReference type="CDD" id="cd14014">
    <property type="entry name" value="STKc_PknB_like"/>
    <property type="match status" value="1"/>
</dbReference>
<dbReference type="AlphaFoldDB" id="A0A562SE25"/>
<accession>A0A562SE25</accession>
<organism evidence="2 3">
    <name type="scientific">Roseibium hamelinense</name>
    <dbReference type="NCBI Taxonomy" id="150831"/>
    <lineage>
        <taxon>Bacteria</taxon>
        <taxon>Pseudomonadati</taxon>
        <taxon>Pseudomonadota</taxon>
        <taxon>Alphaproteobacteria</taxon>
        <taxon>Hyphomicrobiales</taxon>
        <taxon>Stappiaceae</taxon>
        <taxon>Roseibium</taxon>
    </lineage>
</organism>
<evidence type="ECO:0000313" key="3">
    <source>
        <dbReference type="Proteomes" id="UP000320593"/>
    </source>
</evidence>